<comment type="pathway">
    <text evidence="2">Aminoacyl-tRNA biosynthesis; selenocysteinyl-tRNA(Sec) biosynthesis; L-seryl-tRNA(Sec) from L-serine and tRNA(Sec): step 1/1.</text>
</comment>
<dbReference type="PRINTS" id="PR00981">
    <property type="entry name" value="TRNASYNTHSER"/>
</dbReference>
<dbReference type="PANTHER" id="PTHR43697:SF1">
    <property type="entry name" value="SERINE--TRNA LIGASE"/>
    <property type="match status" value="1"/>
</dbReference>
<keyword evidence="6" id="KW-0436">Ligase</keyword>
<evidence type="ECO:0000256" key="5">
    <source>
        <dbReference type="ARBA" id="ARBA00022490"/>
    </source>
</evidence>
<dbReference type="AlphaFoldDB" id="A0A0G4ELA2"/>
<keyword evidence="18" id="KW-0175">Coiled coil</keyword>
<dbReference type="FunCoup" id="A0A0G4ELA2">
    <property type="interactions" value="29"/>
</dbReference>
<keyword evidence="10" id="KW-0030">Aminoacyl-tRNA synthetase</keyword>
<evidence type="ECO:0000256" key="12">
    <source>
        <dbReference type="ARBA" id="ARBA00033352"/>
    </source>
</evidence>
<organism evidence="20 21">
    <name type="scientific">Vitrella brassicaformis (strain CCMP3155)</name>
    <dbReference type="NCBI Taxonomy" id="1169540"/>
    <lineage>
        <taxon>Eukaryota</taxon>
        <taxon>Sar</taxon>
        <taxon>Alveolata</taxon>
        <taxon>Colpodellida</taxon>
        <taxon>Vitrellaceae</taxon>
        <taxon>Vitrella</taxon>
    </lineage>
</organism>
<evidence type="ECO:0000256" key="15">
    <source>
        <dbReference type="ARBA" id="ARBA00048823"/>
    </source>
</evidence>
<evidence type="ECO:0000256" key="13">
    <source>
        <dbReference type="ARBA" id="ARBA00039158"/>
    </source>
</evidence>
<dbReference type="InterPro" id="IPR045864">
    <property type="entry name" value="aa-tRNA-synth_II/BPL/LPL"/>
</dbReference>
<dbReference type="STRING" id="1169540.A0A0G4ELA2"/>
<feature type="coiled-coil region" evidence="18">
    <location>
        <begin position="101"/>
        <end position="128"/>
    </location>
</feature>
<dbReference type="GO" id="GO:0005737">
    <property type="term" value="C:cytoplasm"/>
    <property type="evidence" value="ECO:0007669"/>
    <property type="project" value="UniProtKB-SubCell"/>
</dbReference>
<evidence type="ECO:0000256" key="11">
    <source>
        <dbReference type="ARBA" id="ARBA00031113"/>
    </source>
</evidence>
<dbReference type="PANTHER" id="PTHR43697">
    <property type="entry name" value="SERYL-TRNA SYNTHETASE"/>
    <property type="match status" value="1"/>
</dbReference>
<dbReference type="PhylomeDB" id="A0A0G4ELA2"/>
<evidence type="ECO:0000259" key="19">
    <source>
        <dbReference type="PROSITE" id="PS50862"/>
    </source>
</evidence>
<dbReference type="GO" id="GO:0004828">
    <property type="term" value="F:serine-tRNA ligase activity"/>
    <property type="evidence" value="ECO:0007669"/>
    <property type="project" value="UniProtKB-EC"/>
</dbReference>
<feature type="binding site" evidence="17">
    <location>
        <begin position="307"/>
        <end position="309"/>
    </location>
    <ligand>
        <name>ATP</name>
        <dbReference type="ChEBI" id="CHEBI:30616"/>
    </ligand>
</feature>
<protein>
    <recommendedName>
        <fullName evidence="13">Serine--tRNA ligase</fullName>
        <ecNumber evidence="4">6.1.1.11</ecNumber>
    </recommendedName>
    <alternativeName>
        <fullName evidence="11">Seryl-tRNA synthetase</fullName>
    </alternativeName>
    <alternativeName>
        <fullName evidence="12">Seryl-tRNA(Ser/Sec) synthetase</fullName>
    </alternativeName>
</protein>
<evidence type="ECO:0000313" key="20">
    <source>
        <dbReference type="EMBL" id="CEL98192.1"/>
    </source>
</evidence>
<feature type="domain" description="Aminoacyl-transfer RNA synthetases class-II family profile" evidence="19">
    <location>
        <begin position="211"/>
        <end position="467"/>
    </location>
</feature>
<keyword evidence="5" id="KW-0963">Cytoplasm</keyword>
<dbReference type="InterPro" id="IPR002317">
    <property type="entry name" value="Ser-tRNA-ligase_type_1"/>
</dbReference>
<dbReference type="OMA" id="PESHTCN"/>
<dbReference type="Gene3D" id="3.30.930.10">
    <property type="entry name" value="Bira Bifunctional Protein, Domain 2"/>
    <property type="match status" value="1"/>
</dbReference>
<dbReference type="InterPro" id="IPR010978">
    <property type="entry name" value="tRNA-bd_arm"/>
</dbReference>
<dbReference type="SUPFAM" id="SSF46589">
    <property type="entry name" value="tRNA-binding arm"/>
    <property type="match status" value="1"/>
</dbReference>
<dbReference type="EMBL" id="CDMY01000265">
    <property type="protein sequence ID" value="CEL98192.1"/>
    <property type="molecule type" value="Genomic_DNA"/>
</dbReference>
<comment type="subcellular location">
    <subcellularLocation>
        <location evidence="1">Cytoplasm</location>
    </subcellularLocation>
</comment>
<dbReference type="VEuPathDB" id="CryptoDB:Vbra_7841"/>
<dbReference type="InterPro" id="IPR015866">
    <property type="entry name" value="Ser-tRNA-synth_1_N"/>
</dbReference>
<dbReference type="PIRSF" id="PIRSF001529">
    <property type="entry name" value="Ser-tRNA-synth_IIa"/>
    <property type="match status" value="1"/>
</dbReference>
<dbReference type="Proteomes" id="UP000041254">
    <property type="component" value="Unassembled WGS sequence"/>
</dbReference>
<evidence type="ECO:0000256" key="9">
    <source>
        <dbReference type="ARBA" id="ARBA00022917"/>
    </source>
</evidence>
<keyword evidence="9" id="KW-0648">Protein biosynthesis</keyword>
<dbReference type="GO" id="GO:0005524">
    <property type="term" value="F:ATP binding"/>
    <property type="evidence" value="ECO:0007669"/>
    <property type="project" value="UniProtKB-KW"/>
</dbReference>
<evidence type="ECO:0000256" key="6">
    <source>
        <dbReference type="ARBA" id="ARBA00022598"/>
    </source>
</evidence>
<accession>A0A0G4ELA2</accession>
<dbReference type="InParanoid" id="A0A0G4ELA2"/>
<dbReference type="NCBIfam" id="TIGR00414">
    <property type="entry name" value="serS"/>
    <property type="match status" value="1"/>
</dbReference>
<dbReference type="GO" id="GO:0006434">
    <property type="term" value="P:seryl-tRNA aminoacylation"/>
    <property type="evidence" value="ECO:0007669"/>
    <property type="project" value="InterPro"/>
</dbReference>
<feature type="binding site" evidence="16">
    <location>
        <position position="276"/>
    </location>
    <ligand>
        <name>L-serine</name>
        <dbReference type="ChEBI" id="CHEBI:33384"/>
    </ligand>
</feature>
<sequence length="482" mass="53637">MQEQATKPTEEVEAPLVGLPEGGFLSVDLRLVALQPDTVRELLRRRGESDDSDAMQSVDEIGALSVDRSRLISEGDAARSERNTLSQEIGSLYRQGKADEAESIKAQVESATERAAAADAELSRVDAEIQTMLLSLPNALDELVPEGADESDNEVVTEWTPDDPRVKDKMVGDGEYMWHDEIAARLGCWKADQAAQLSGSRFAVYSGGIARMERALGQLMMDVHTQEHGYEEHVVPYLVSEECLVGTGQLPKFTEDLFTLDERHSLNGQRGYLIPTAEVPLTNVHRESILDESDLPKSYVALTPCFRAEAGSYGKDTKGLFRQHVFHKVELVKICTPDTSRQQHEAMTRHAEHILRLLGLPYRKVRLCGGDIGFSAAHCYDLEVWLPSQQRYREISSISNCWDFQARRMALRYRPKAPEGGKKKKTKPTLCHTINGSGVAVGRCLIAVLENFQRIDESTGKLVVDIPEALQVYMKGKVSLVE</sequence>
<comment type="catalytic activity">
    <reaction evidence="14">
        <text>tRNA(Sec) + L-serine + ATP = L-seryl-tRNA(Sec) + AMP + diphosphate + H(+)</text>
        <dbReference type="Rhea" id="RHEA:42580"/>
        <dbReference type="Rhea" id="RHEA-COMP:9742"/>
        <dbReference type="Rhea" id="RHEA-COMP:10128"/>
        <dbReference type="ChEBI" id="CHEBI:15378"/>
        <dbReference type="ChEBI" id="CHEBI:30616"/>
        <dbReference type="ChEBI" id="CHEBI:33019"/>
        <dbReference type="ChEBI" id="CHEBI:33384"/>
        <dbReference type="ChEBI" id="CHEBI:78442"/>
        <dbReference type="ChEBI" id="CHEBI:78533"/>
        <dbReference type="ChEBI" id="CHEBI:456215"/>
        <dbReference type="EC" id="6.1.1.11"/>
    </reaction>
</comment>
<evidence type="ECO:0000256" key="2">
    <source>
        <dbReference type="ARBA" id="ARBA00005045"/>
    </source>
</evidence>
<evidence type="ECO:0000256" key="8">
    <source>
        <dbReference type="ARBA" id="ARBA00022840"/>
    </source>
</evidence>
<evidence type="ECO:0000256" key="14">
    <source>
        <dbReference type="ARBA" id="ARBA00047929"/>
    </source>
</evidence>
<keyword evidence="8 17" id="KW-0067">ATP-binding</keyword>
<gene>
    <name evidence="20" type="ORF">Vbra_7841</name>
</gene>
<keyword evidence="21" id="KW-1185">Reference proteome</keyword>
<feature type="binding site" evidence="16">
    <location>
        <position position="435"/>
    </location>
    <ligand>
        <name>L-serine</name>
        <dbReference type="ChEBI" id="CHEBI:33384"/>
    </ligand>
</feature>
<evidence type="ECO:0000256" key="10">
    <source>
        <dbReference type="ARBA" id="ARBA00023146"/>
    </source>
</evidence>
<feature type="binding site" evidence="16">
    <location>
        <position position="330"/>
    </location>
    <ligand>
        <name>L-serine</name>
        <dbReference type="ChEBI" id="CHEBI:33384"/>
    </ligand>
</feature>
<evidence type="ECO:0000256" key="7">
    <source>
        <dbReference type="ARBA" id="ARBA00022741"/>
    </source>
</evidence>
<evidence type="ECO:0000256" key="4">
    <source>
        <dbReference type="ARBA" id="ARBA00012840"/>
    </source>
</evidence>
<dbReference type="Pfam" id="PF02403">
    <property type="entry name" value="Seryl_tRNA_N"/>
    <property type="match status" value="1"/>
</dbReference>
<name>A0A0G4ELA2_VITBC</name>
<comment type="similarity">
    <text evidence="3">Belongs to the class-II aminoacyl-tRNA synthetase family. Type-1 seryl-tRNA synthetase subfamily.</text>
</comment>
<dbReference type="Gene3D" id="1.10.287.40">
    <property type="entry name" value="Serine-tRNA synthetase, tRNA binding domain"/>
    <property type="match status" value="1"/>
</dbReference>
<reference evidence="20 21" key="1">
    <citation type="submission" date="2014-11" db="EMBL/GenBank/DDBJ databases">
        <authorList>
            <person name="Zhu J."/>
            <person name="Qi W."/>
            <person name="Song R."/>
        </authorList>
    </citation>
    <scope>NUCLEOTIDE SEQUENCE [LARGE SCALE GENOMIC DNA]</scope>
</reference>
<evidence type="ECO:0000256" key="3">
    <source>
        <dbReference type="ARBA" id="ARBA00010728"/>
    </source>
</evidence>
<dbReference type="SUPFAM" id="SSF55681">
    <property type="entry name" value="Class II aaRS and biotin synthetases"/>
    <property type="match status" value="1"/>
</dbReference>
<feature type="binding site" evidence="16">
    <location>
        <position position="307"/>
    </location>
    <ligand>
        <name>L-serine</name>
        <dbReference type="ChEBI" id="CHEBI:33384"/>
    </ligand>
</feature>
<dbReference type="InterPro" id="IPR042103">
    <property type="entry name" value="SerRS_1_N_sf"/>
</dbReference>
<proteinExistence type="inferred from homology"/>
<dbReference type="InterPro" id="IPR006195">
    <property type="entry name" value="aa-tRNA-synth_II"/>
</dbReference>
<dbReference type="PROSITE" id="PS50862">
    <property type="entry name" value="AA_TRNA_LIGASE_II"/>
    <property type="match status" value="1"/>
</dbReference>
<dbReference type="OrthoDB" id="10264585at2759"/>
<keyword evidence="7" id="KW-0547">Nucleotide-binding</keyword>
<dbReference type="InterPro" id="IPR002314">
    <property type="entry name" value="aa-tRNA-synt_IIb"/>
</dbReference>
<comment type="catalytic activity">
    <reaction evidence="15">
        <text>tRNA(Ser) + L-serine + ATP = L-seryl-tRNA(Ser) + AMP + diphosphate + H(+)</text>
        <dbReference type="Rhea" id="RHEA:12292"/>
        <dbReference type="Rhea" id="RHEA-COMP:9669"/>
        <dbReference type="Rhea" id="RHEA-COMP:9703"/>
        <dbReference type="ChEBI" id="CHEBI:15378"/>
        <dbReference type="ChEBI" id="CHEBI:30616"/>
        <dbReference type="ChEBI" id="CHEBI:33019"/>
        <dbReference type="ChEBI" id="CHEBI:33384"/>
        <dbReference type="ChEBI" id="CHEBI:78442"/>
        <dbReference type="ChEBI" id="CHEBI:78533"/>
        <dbReference type="ChEBI" id="CHEBI:456215"/>
        <dbReference type="EC" id="6.1.1.11"/>
    </reaction>
</comment>
<evidence type="ECO:0000256" key="18">
    <source>
        <dbReference type="SAM" id="Coils"/>
    </source>
</evidence>
<evidence type="ECO:0000313" key="21">
    <source>
        <dbReference type="Proteomes" id="UP000041254"/>
    </source>
</evidence>
<feature type="binding site" evidence="17">
    <location>
        <begin position="394"/>
        <end position="397"/>
    </location>
    <ligand>
        <name>ATP</name>
        <dbReference type="ChEBI" id="CHEBI:30616"/>
    </ligand>
</feature>
<evidence type="ECO:0000256" key="1">
    <source>
        <dbReference type="ARBA" id="ARBA00004496"/>
    </source>
</evidence>
<evidence type="ECO:0000256" key="17">
    <source>
        <dbReference type="PIRSR" id="PIRSR001529-2"/>
    </source>
</evidence>
<dbReference type="EC" id="6.1.1.11" evidence="4"/>
<dbReference type="Pfam" id="PF00587">
    <property type="entry name" value="tRNA-synt_2b"/>
    <property type="match status" value="1"/>
</dbReference>
<evidence type="ECO:0000256" key="16">
    <source>
        <dbReference type="PIRSR" id="PIRSR001529-1"/>
    </source>
</evidence>